<keyword evidence="3" id="KW-0238">DNA-binding</keyword>
<protein>
    <submittedName>
        <fullName evidence="3">AbrB/MazE/SpoVT family DNA-binding domain-containing protein</fullName>
    </submittedName>
</protein>
<evidence type="ECO:0000313" key="3">
    <source>
        <dbReference type="EMBL" id="MBF6057262.1"/>
    </source>
</evidence>
<reference evidence="3 4" key="2">
    <citation type="submission" date="2020-11" db="EMBL/GenBank/DDBJ databases">
        <title>Sulfur oxidizing isolate from Hospital Hole Sinkhole.</title>
        <authorList>
            <person name="Scott K.M."/>
        </authorList>
    </citation>
    <scope>NUCLEOTIDE SEQUENCE [LARGE SCALE GENOMIC DNA]</scope>
    <source>
        <strain evidence="3 4">HH1</strain>
    </source>
</reference>
<dbReference type="SMART" id="SM00966">
    <property type="entry name" value="SpoVT_AbrB"/>
    <property type="match status" value="1"/>
</dbReference>
<dbReference type="InterPro" id="IPR007159">
    <property type="entry name" value="SpoVT-AbrB_dom"/>
</dbReference>
<dbReference type="Proteomes" id="UP001193680">
    <property type="component" value="Unassembled WGS sequence"/>
</dbReference>
<organism evidence="3 4">
    <name type="scientific">Thiomicrorhabdus heinhorstiae</name>
    <dbReference type="NCBI Taxonomy" id="2748010"/>
    <lineage>
        <taxon>Bacteria</taxon>
        <taxon>Pseudomonadati</taxon>
        <taxon>Pseudomonadota</taxon>
        <taxon>Gammaproteobacteria</taxon>
        <taxon>Thiotrichales</taxon>
        <taxon>Piscirickettsiaceae</taxon>
        <taxon>Thiomicrorhabdus</taxon>
    </lineage>
</organism>
<evidence type="ECO:0000256" key="1">
    <source>
        <dbReference type="SAM" id="MobiDB-lite"/>
    </source>
</evidence>
<proteinExistence type="predicted"/>
<dbReference type="SUPFAM" id="SSF89447">
    <property type="entry name" value="AbrB/MazE/MraZ-like"/>
    <property type="match status" value="1"/>
</dbReference>
<dbReference type="GO" id="GO:0003677">
    <property type="term" value="F:DNA binding"/>
    <property type="evidence" value="ECO:0007669"/>
    <property type="project" value="UniProtKB-KW"/>
</dbReference>
<feature type="domain" description="SpoVT-AbrB" evidence="2">
    <location>
        <begin position="6"/>
        <end position="49"/>
    </location>
</feature>
<sequence>MQTMLRKIGNSRGIIIPSSIIEQLNIENEVDMNIKDGTLVLKPSNTLRKGWFDNYNSNDDVEPLSEMTDLESEQEDWEW</sequence>
<dbReference type="Pfam" id="PF04014">
    <property type="entry name" value="MazE_antitoxin"/>
    <property type="match status" value="1"/>
</dbReference>
<gene>
    <name evidence="3" type="ORF">H8792_002810</name>
</gene>
<dbReference type="RefSeq" id="WP_194947624.1">
    <property type="nucleotide sequence ID" value="NZ_JACBGI020000002.1"/>
</dbReference>
<name>A0ABS0BTV1_9GAMM</name>
<dbReference type="EMBL" id="JACBGI020000002">
    <property type="protein sequence ID" value="MBF6057262.1"/>
    <property type="molecule type" value="Genomic_DNA"/>
</dbReference>
<reference evidence="3 4" key="1">
    <citation type="submission" date="2020-06" db="EMBL/GenBank/DDBJ databases">
        <authorList>
            <person name="Scott K."/>
        </authorList>
    </citation>
    <scope>NUCLEOTIDE SEQUENCE [LARGE SCALE GENOMIC DNA]</scope>
    <source>
        <strain evidence="3 4">HH1</strain>
    </source>
</reference>
<feature type="compositionally biased region" description="Acidic residues" evidence="1">
    <location>
        <begin position="59"/>
        <end position="79"/>
    </location>
</feature>
<evidence type="ECO:0000259" key="2">
    <source>
        <dbReference type="SMART" id="SM00966"/>
    </source>
</evidence>
<feature type="region of interest" description="Disordered" evidence="1">
    <location>
        <begin position="56"/>
        <end position="79"/>
    </location>
</feature>
<keyword evidence="4" id="KW-1185">Reference proteome</keyword>
<dbReference type="Gene3D" id="2.10.260.10">
    <property type="match status" value="1"/>
</dbReference>
<accession>A0ABS0BTV1</accession>
<evidence type="ECO:0000313" key="4">
    <source>
        <dbReference type="Proteomes" id="UP001193680"/>
    </source>
</evidence>
<dbReference type="InterPro" id="IPR037914">
    <property type="entry name" value="SpoVT-AbrB_sf"/>
</dbReference>
<comment type="caution">
    <text evidence="3">The sequence shown here is derived from an EMBL/GenBank/DDBJ whole genome shotgun (WGS) entry which is preliminary data.</text>
</comment>